<feature type="transmembrane region" description="Helical" evidence="9">
    <location>
        <begin position="318"/>
        <end position="338"/>
    </location>
</feature>
<comment type="caution">
    <text evidence="10">The sequence shown here is derived from an EMBL/GenBank/DDBJ whole genome shotgun (WGS) entry which is preliminary data.</text>
</comment>
<feature type="transmembrane region" description="Helical" evidence="9">
    <location>
        <begin position="63"/>
        <end position="82"/>
    </location>
</feature>
<feature type="transmembrane region" description="Helical" evidence="9">
    <location>
        <begin position="385"/>
        <end position="403"/>
    </location>
</feature>
<sequence length="470" mass="52067">MNLQEFSNDNKQALQIQSAASNPSITDATTATVTTRKKLTLLPLVFLIYFQVAGGPYGEEPAVQAAGSLFAIIGFIVFPFLWSVPEALITAELATTFPGNGGFVIWAERAFGPFCGSLMGTWKIFSGIMNITAFPAFFISYVEKIFPALESGWPRRISIFISTILLSLLNYVGLTIVGYVAIVLAFFSLLPFILMTLMAMPKIRPRRWFSSGENVENPHKTYPVALFVSVIFISLSYIIPLLAVVGAVPVEQTAWGSGFHAQAAQFIAGNWLKIILDIGAGLSAIGMYEAQLSSSAYQILGMAEIGILPRFFASRAKVFETPWIGILICTVVSLGASYMQFYDIVASANFIYSLGMLLEFTSFLWLRWKQPELRRPFKVPMELPWLVVMCLFPIALLVVLMILTHKTVLIVSAIMTSAGTLWYFLMKLCKKKKIFKFNDSPQIIQQSYIEISTTNHVGTPIQSDVVQVTV</sequence>
<dbReference type="PANTHER" id="PTHR45826:SF8">
    <property type="entry name" value="CATIONIC AMINO ACID TRANSPORTER"/>
    <property type="match status" value="1"/>
</dbReference>
<evidence type="ECO:0000256" key="5">
    <source>
        <dbReference type="ARBA" id="ARBA00022847"/>
    </source>
</evidence>
<feature type="transmembrane region" description="Helical" evidence="9">
    <location>
        <begin position="153"/>
        <end position="173"/>
    </location>
</feature>
<feature type="transmembrane region" description="Helical" evidence="9">
    <location>
        <begin position="179"/>
        <end position="200"/>
    </location>
</feature>
<dbReference type="PIRSF" id="PIRSF006060">
    <property type="entry name" value="AA_transporter"/>
    <property type="match status" value="1"/>
</dbReference>
<feature type="transmembrane region" description="Helical" evidence="9">
    <location>
        <begin position="39"/>
        <end position="57"/>
    </location>
</feature>
<evidence type="ECO:0000256" key="6">
    <source>
        <dbReference type="ARBA" id="ARBA00022989"/>
    </source>
</evidence>
<evidence type="ECO:0000256" key="7">
    <source>
        <dbReference type="ARBA" id="ARBA00023136"/>
    </source>
</evidence>
<evidence type="ECO:0000256" key="1">
    <source>
        <dbReference type="ARBA" id="ARBA00004651"/>
    </source>
</evidence>
<evidence type="ECO:0000256" key="3">
    <source>
        <dbReference type="ARBA" id="ARBA00022475"/>
    </source>
</evidence>
<comment type="subcellular location">
    <subcellularLocation>
        <location evidence="1">Cell membrane</location>
        <topology evidence="1">Multi-pass membrane protein</topology>
    </subcellularLocation>
</comment>
<keyword evidence="7 9" id="KW-0472">Membrane</keyword>
<dbReference type="Gene3D" id="1.20.1740.10">
    <property type="entry name" value="Amino acid/polyamine transporter I"/>
    <property type="match status" value="2"/>
</dbReference>
<reference evidence="10 11" key="1">
    <citation type="submission" date="2019-08" db="EMBL/GenBank/DDBJ databases">
        <title>Draft genome sequences of two oriental melons (Cucumis melo L. var makuwa).</title>
        <authorList>
            <person name="Kwon S.-Y."/>
        </authorList>
    </citation>
    <scope>NUCLEOTIDE SEQUENCE [LARGE SCALE GENOMIC DNA]</scope>
    <source>
        <strain evidence="11">cv. Chang Bougi</strain>
        <tissue evidence="10">Leaf</tissue>
    </source>
</reference>
<dbReference type="InterPro" id="IPR044566">
    <property type="entry name" value="RMV1-like"/>
</dbReference>
<feature type="transmembrane region" description="Helical" evidence="9">
    <location>
        <begin position="268"/>
        <end position="288"/>
    </location>
</feature>
<evidence type="ECO:0000256" key="2">
    <source>
        <dbReference type="ARBA" id="ARBA00022448"/>
    </source>
</evidence>
<dbReference type="Proteomes" id="UP000321947">
    <property type="component" value="Unassembled WGS sequence"/>
</dbReference>
<name>A0A5D3DDX3_CUCMM</name>
<feature type="transmembrane region" description="Helical" evidence="9">
    <location>
        <begin position="221"/>
        <end position="248"/>
    </location>
</feature>
<dbReference type="GO" id="GO:0015293">
    <property type="term" value="F:symporter activity"/>
    <property type="evidence" value="ECO:0007669"/>
    <property type="project" value="UniProtKB-KW"/>
</dbReference>
<comment type="similarity">
    <text evidence="8">Belongs to the amino acid-polyamine-organocation (APC) superfamily. Polyamine:cation symporter (PHS) (TC 2.A.3.12) family.</text>
</comment>
<evidence type="ECO:0000313" key="10">
    <source>
        <dbReference type="EMBL" id="TYK21766.1"/>
    </source>
</evidence>
<dbReference type="EMBL" id="SSTD01005545">
    <property type="protein sequence ID" value="TYK21766.1"/>
    <property type="molecule type" value="Genomic_DNA"/>
</dbReference>
<dbReference type="GO" id="GO:0015203">
    <property type="term" value="F:polyamine transmembrane transporter activity"/>
    <property type="evidence" value="ECO:0007669"/>
    <property type="project" value="UniProtKB-ARBA"/>
</dbReference>
<organism evidence="10 11">
    <name type="scientific">Cucumis melo var. makuwa</name>
    <name type="common">Oriental melon</name>
    <dbReference type="NCBI Taxonomy" id="1194695"/>
    <lineage>
        <taxon>Eukaryota</taxon>
        <taxon>Viridiplantae</taxon>
        <taxon>Streptophyta</taxon>
        <taxon>Embryophyta</taxon>
        <taxon>Tracheophyta</taxon>
        <taxon>Spermatophyta</taxon>
        <taxon>Magnoliopsida</taxon>
        <taxon>eudicotyledons</taxon>
        <taxon>Gunneridae</taxon>
        <taxon>Pentapetalae</taxon>
        <taxon>rosids</taxon>
        <taxon>fabids</taxon>
        <taxon>Cucurbitales</taxon>
        <taxon>Cucurbitaceae</taxon>
        <taxon>Benincaseae</taxon>
        <taxon>Cucumis</taxon>
    </lineage>
</organism>
<feature type="transmembrane region" description="Helical" evidence="9">
    <location>
        <begin position="119"/>
        <end position="141"/>
    </location>
</feature>
<keyword evidence="4 9" id="KW-0812">Transmembrane</keyword>
<dbReference type="Pfam" id="PF13520">
    <property type="entry name" value="AA_permease_2"/>
    <property type="match status" value="2"/>
</dbReference>
<keyword evidence="5" id="KW-0769">Symport</keyword>
<keyword evidence="3" id="KW-1003">Cell membrane</keyword>
<dbReference type="AlphaFoldDB" id="A0A5D3DDX3"/>
<feature type="transmembrane region" description="Helical" evidence="9">
    <location>
        <begin position="409"/>
        <end position="426"/>
    </location>
</feature>
<dbReference type="PANTHER" id="PTHR45826">
    <property type="entry name" value="POLYAMINE TRANSPORTER PUT1"/>
    <property type="match status" value="1"/>
</dbReference>
<gene>
    <name evidence="10" type="ORF">E5676_scaffold1721G00140</name>
</gene>
<proteinExistence type="inferred from homology"/>
<dbReference type="GO" id="GO:0005886">
    <property type="term" value="C:plasma membrane"/>
    <property type="evidence" value="ECO:0007669"/>
    <property type="project" value="UniProtKB-SubCell"/>
</dbReference>
<evidence type="ECO:0000256" key="9">
    <source>
        <dbReference type="SAM" id="Phobius"/>
    </source>
</evidence>
<feature type="transmembrane region" description="Helical" evidence="9">
    <location>
        <begin position="344"/>
        <end position="365"/>
    </location>
</feature>
<evidence type="ECO:0000313" key="11">
    <source>
        <dbReference type="Proteomes" id="UP000321947"/>
    </source>
</evidence>
<evidence type="ECO:0000256" key="4">
    <source>
        <dbReference type="ARBA" id="ARBA00022692"/>
    </source>
</evidence>
<dbReference type="InterPro" id="IPR002293">
    <property type="entry name" value="AA/rel_permease1"/>
</dbReference>
<protein>
    <submittedName>
        <fullName evidence="10">Putative polyamine transporter</fullName>
    </submittedName>
</protein>
<accession>A0A5D3DDX3</accession>
<evidence type="ECO:0000256" key="8">
    <source>
        <dbReference type="ARBA" id="ARBA00024041"/>
    </source>
</evidence>
<keyword evidence="6 9" id="KW-1133">Transmembrane helix</keyword>
<keyword evidence="2" id="KW-0813">Transport</keyword>